<dbReference type="InterPro" id="IPR036397">
    <property type="entry name" value="RNaseH_sf"/>
</dbReference>
<evidence type="ECO:0000313" key="2">
    <source>
        <dbReference type="Proteomes" id="UP000762676"/>
    </source>
</evidence>
<dbReference type="GO" id="GO:0003676">
    <property type="term" value="F:nucleic acid binding"/>
    <property type="evidence" value="ECO:0007669"/>
    <property type="project" value="InterPro"/>
</dbReference>
<dbReference type="EMBL" id="BMAT01005366">
    <property type="protein sequence ID" value="GFR91948.1"/>
    <property type="molecule type" value="Genomic_DNA"/>
</dbReference>
<comment type="caution">
    <text evidence="1">The sequence shown here is derived from an EMBL/GenBank/DDBJ whole genome shotgun (WGS) entry which is preliminary data.</text>
</comment>
<dbReference type="PANTHER" id="PTHR46060:SF1">
    <property type="entry name" value="MARINER MOS1 TRANSPOSASE-LIKE PROTEIN"/>
    <property type="match status" value="1"/>
</dbReference>
<protein>
    <submittedName>
        <fullName evidence="1">Transposase</fullName>
    </submittedName>
</protein>
<organism evidence="1 2">
    <name type="scientific">Elysia marginata</name>
    <dbReference type="NCBI Taxonomy" id="1093978"/>
    <lineage>
        <taxon>Eukaryota</taxon>
        <taxon>Metazoa</taxon>
        <taxon>Spiralia</taxon>
        <taxon>Lophotrochozoa</taxon>
        <taxon>Mollusca</taxon>
        <taxon>Gastropoda</taxon>
        <taxon>Heterobranchia</taxon>
        <taxon>Euthyneura</taxon>
        <taxon>Panpulmonata</taxon>
        <taxon>Sacoglossa</taxon>
        <taxon>Placobranchoidea</taxon>
        <taxon>Plakobranchidae</taxon>
        <taxon>Elysia</taxon>
    </lineage>
</organism>
<dbReference type="Proteomes" id="UP000762676">
    <property type="component" value="Unassembled WGS sequence"/>
</dbReference>
<proteinExistence type="predicted"/>
<accession>A0AAV4H233</accession>
<dbReference type="InterPro" id="IPR052709">
    <property type="entry name" value="Transposase-MT_Hybrid"/>
</dbReference>
<gene>
    <name evidence="1" type="ORF">ElyMa_002605500</name>
</gene>
<keyword evidence="2" id="KW-1185">Reference proteome</keyword>
<dbReference type="Gene3D" id="3.30.420.10">
    <property type="entry name" value="Ribonuclease H-like superfamily/Ribonuclease H"/>
    <property type="match status" value="1"/>
</dbReference>
<dbReference type="PANTHER" id="PTHR46060">
    <property type="entry name" value="MARINER MOS1 TRANSPOSASE-LIKE PROTEIN"/>
    <property type="match status" value="1"/>
</dbReference>
<reference evidence="1 2" key="1">
    <citation type="journal article" date="2021" name="Elife">
        <title>Chloroplast acquisition without the gene transfer in kleptoplastic sea slugs, Plakobranchus ocellatus.</title>
        <authorList>
            <person name="Maeda T."/>
            <person name="Takahashi S."/>
            <person name="Yoshida T."/>
            <person name="Shimamura S."/>
            <person name="Takaki Y."/>
            <person name="Nagai Y."/>
            <person name="Toyoda A."/>
            <person name="Suzuki Y."/>
            <person name="Arimoto A."/>
            <person name="Ishii H."/>
            <person name="Satoh N."/>
            <person name="Nishiyama T."/>
            <person name="Hasebe M."/>
            <person name="Maruyama T."/>
            <person name="Minagawa J."/>
            <person name="Obokata J."/>
            <person name="Shigenobu S."/>
        </authorList>
    </citation>
    <scope>NUCLEOTIDE SEQUENCE [LARGE SCALE GENOMIC DNA]</scope>
</reference>
<name>A0AAV4H233_9GAST</name>
<evidence type="ECO:0000313" key="1">
    <source>
        <dbReference type="EMBL" id="GFR91948.1"/>
    </source>
</evidence>
<dbReference type="AlphaFoldDB" id="A0AAV4H233"/>
<sequence length="170" mass="19608">MEFTKENMRFYIFIRCKLGESAKLIHETLQTVCGDCACSDQTVCRWVEEFIEGKESISGCPRPGRPKSCVNEQTIDSIKKGIDEDPHISVPELNDTNGLSPDLALYDFWLLTILKNRLAGQKFDGIQDLTKAVNSEPRTVPEEDYQVVFRKWQIRLKRCIESHGEYFEEL</sequence>
<dbReference type="Gene3D" id="1.10.10.1450">
    <property type="match status" value="1"/>
</dbReference>